<dbReference type="AlphaFoldDB" id="A0A8T2RYQ0"/>
<evidence type="ECO:0000313" key="1">
    <source>
        <dbReference type="EMBL" id="KAH7300737.1"/>
    </source>
</evidence>
<reference evidence="1" key="1">
    <citation type="submission" date="2021-08" db="EMBL/GenBank/DDBJ databases">
        <title>WGS assembly of Ceratopteris richardii.</title>
        <authorList>
            <person name="Marchant D.B."/>
            <person name="Chen G."/>
            <person name="Jenkins J."/>
            <person name="Shu S."/>
            <person name="Leebens-Mack J."/>
            <person name="Grimwood J."/>
            <person name="Schmutz J."/>
            <person name="Soltis P."/>
            <person name="Soltis D."/>
            <person name="Chen Z.-H."/>
        </authorList>
    </citation>
    <scope>NUCLEOTIDE SEQUENCE</scope>
    <source>
        <strain evidence="1">Whitten #5841</strain>
        <tissue evidence="1">Leaf</tissue>
    </source>
</reference>
<gene>
    <name evidence="1" type="ORF">KP509_24G076900</name>
</gene>
<proteinExistence type="predicted"/>
<sequence>MIFETKQNSNASCDLKLVLLFKFKTWLFRLQGPTLLPTCQRSCSSIKAC</sequence>
<name>A0A8T2RYQ0_CERRI</name>
<accession>A0A8T2RYQ0</accession>
<comment type="caution">
    <text evidence="1">The sequence shown here is derived from an EMBL/GenBank/DDBJ whole genome shotgun (WGS) entry which is preliminary data.</text>
</comment>
<protein>
    <submittedName>
        <fullName evidence="1">Uncharacterized protein</fullName>
    </submittedName>
</protein>
<evidence type="ECO:0000313" key="2">
    <source>
        <dbReference type="Proteomes" id="UP000825935"/>
    </source>
</evidence>
<dbReference type="EMBL" id="CM035429">
    <property type="protein sequence ID" value="KAH7300737.1"/>
    <property type="molecule type" value="Genomic_DNA"/>
</dbReference>
<keyword evidence="2" id="KW-1185">Reference proteome</keyword>
<dbReference type="Proteomes" id="UP000825935">
    <property type="component" value="Chromosome 24"/>
</dbReference>
<organism evidence="1 2">
    <name type="scientific">Ceratopteris richardii</name>
    <name type="common">Triangle waterfern</name>
    <dbReference type="NCBI Taxonomy" id="49495"/>
    <lineage>
        <taxon>Eukaryota</taxon>
        <taxon>Viridiplantae</taxon>
        <taxon>Streptophyta</taxon>
        <taxon>Embryophyta</taxon>
        <taxon>Tracheophyta</taxon>
        <taxon>Polypodiopsida</taxon>
        <taxon>Polypodiidae</taxon>
        <taxon>Polypodiales</taxon>
        <taxon>Pteridineae</taxon>
        <taxon>Pteridaceae</taxon>
        <taxon>Parkerioideae</taxon>
        <taxon>Ceratopteris</taxon>
    </lineage>
</organism>